<name>A0AAW5UT16_9BACT</name>
<sequence length="54" mass="6570">MYNDDFDDEDYCGYEEDDNERDLFYTLTDGQYGDYDEWRRNGGDIDSLMERLGY</sequence>
<comment type="caution">
    <text evidence="1">The sequence shown here is derived from an EMBL/GenBank/DDBJ whole genome shotgun (WGS) entry which is preliminary data.</text>
</comment>
<accession>A0AAW5UT16</accession>
<protein>
    <submittedName>
        <fullName evidence="1">Uncharacterized protein</fullName>
    </submittedName>
</protein>
<evidence type="ECO:0000313" key="2">
    <source>
        <dbReference type="Proteomes" id="UP001209168"/>
    </source>
</evidence>
<dbReference type="EMBL" id="JAPDVH010000001">
    <property type="protein sequence ID" value="MCW4155673.1"/>
    <property type="molecule type" value="Genomic_DNA"/>
</dbReference>
<proteinExistence type="predicted"/>
<dbReference type="Proteomes" id="UP001209168">
    <property type="component" value="Unassembled WGS sequence"/>
</dbReference>
<organism evidence="1 2">
    <name type="scientific">Segatella copri</name>
    <dbReference type="NCBI Taxonomy" id="165179"/>
    <lineage>
        <taxon>Bacteria</taxon>
        <taxon>Pseudomonadati</taxon>
        <taxon>Bacteroidota</taxon>
        <taxon>Bacteroidia</taxon>
        <taxon>Bacteroidales</taxon>
        <taxon>Prevotellaceae</taxon>
        <taxon>Segatella</taxon>
    </lineage>
</organism>
<gene>
    <name evidence="1" type="ORF">ONT23_09000</name>
</gene>
<dbReference type="RefSeq" id="WP_153086906.1">
    <property type="nucleotide sequence ID" value="NZ_CATKVV010000004.1"/>
</dbReference>
<evidence type="ECO:0000313" key="1">
    <source>
        <dbReference type="EMBL" id="MCW4155673.1"/>
    </source>
</evidence>
<reference evidence="1" key="1">
    <citation type="submission" date="2022-11" db="EMBL/GenBank/DDBJ databases">
        <title>Genomic repertoires linked with pathogenic potency of arthritogenic Prevotella copri isolated from the gut of rheumatoid arthritis patients.</title>
        <authorList>
            <person name="Nii T."/>
            <person name="Maeda Y."/>
            <person name="Motooka D."/>
            <person name="Naito M."/>
            <person name="Matsumoto Y."/>
            <person name="Ogawa T."/>
            <person name="Oguro-Igashira E."/>
            <person name="Kishikawa T."/>
            <person name="Yamashita M."/>
            <person name="Koizumi S."/>
            <person name="Kurakawa T."/>
            <person name="Okumura R."/>
            <person name="Kayama H."/>
            <person name="Murakami M."/>
            <person name="Sakaguchi T."/>
            <person name="Das B."/>
            <person name="Nakamura S."/>
            <person name="Okada Y."/>
            <person name="Kumanogoh A."/>
            <person name="Takeda K."/>
        </authorList>
    </citation>
    <scope>NUCLEOTIDE SEQUENCE</scope>
    <source>
        <strain evidence="1">H012_8</strain>
    </source>
</reference>
<dbReference type="AlphaFoldDB" id="A0AAW5UT16"/>